<dbReference type="RefSeq" id="WP_126942883.1">
    <property type="nucleotide sequence ID" value="NZ_RZHG01000003.1"/>
</dbReference>
<dbReference type="OrthoDB" id="5966585at2"/>
<keyword evidence="2 4" id="KW-1133">Transmembrane helix</keyword>
<dbReference type="InterPro" id="IPR036259">
    <property type="entry name" value="MFS_trans_sf"/>
</dbReference>
<comment type="caution">
    <text evidence="6">The sequence shown here is derived from an EMBL/GenBank/DDBJ whole genome shotgun (WGS) entry which is preliminary data.</text>
</comment>
<reference evidence="6 7" key="1">
    <citation type="submission" date="2018-12" db="EMBL/GenBank/DDBJ databases">
        <title>three novel Halomonas strain isolated from plants.</title>
        <authorList>
            <person name="Sun C."/>
        </authorList>
    </citation>
    <scope>NUCLEOTIDE SEQUENCE [LARGE SCALE GENOMIC DNA]</scope>
    <source>
        <strain evidence="6 7">DSM 19434</strain>
    </source>
</reference>
<evidence type="ECO:0000256" key="1">
    <source>
        <dbReference type="ARBA" id="ARBA00022692"/>
    </source>
</evidence>
<organism evidence="6 7">
    <name type="scientific">Vreelandella andesensis</name>
    <dbReference type="NCBI Taxonomy" id="447567"/>
    <lineage>
        <taxon>Bacteria</taxon>
        <taxon>Pseudomonadati</taxon>
        <taxon>Pseudomonadota</taxon>
        <taxon>Gammaproteobacteria</taxon>
        <taxon>Oceanospirillales</taxon>
        <taxon>Halomonadaceae</taxon>
        <taxon>Vreelandella</taxon>
    </lineage>
</organism>
<evidence type="ECO:0000256" key="3">
    <source>
        <dbReference type="ARBA" id="ARBA00023136"/>
    </source>
</evidence>
<dbReference type="GO" id="GO:0022857">
    <property type="term" value="F:transmembrane transporter activity"/>
    <property type="evidence" value="ECO:0007669"/>
    <property type="project" value="InterPro"/>
</dbReference>
<evidence type="ECO:0000259" key="5">
    <source>
        <dbReference type="PROSITE" id="PS50850"/>
    </source>
</evidence>
<feature type="transmembrane region" description="Helical" evidence="4">
    <location>
        <begin position="46"/>
        <end position="64"/>
    </location>
</feature>
<keyword evidence="7" id="KW-1185">Reference proteome</keyword>
<dbReference type="PROSITE" id="PS50850">
    <property type="entry name" value="MFS"/>
    <property type="match status" value="1"/>
</dbReference>
<proteinExistence type="predicted"/>
<feature type="transmembrane region" description="Helical" evidence="4">
    <location>
        <begin position="274"/>
        <end position="295"/>
    </location>
</feature>
<dbReference type="Gene3D" id="1.20.1250.20">
    <property type="entry name" value="MFS general substrate transporter like domains"/>
    <property type="match status" value="1"/>
</dbReference>
<name>A0A433KW58_9GAMM</name>
<evidence type="ECO:0000313" key="6">
    <source>
        <dbReference type="EMBL" id="RUR33934.1"/>
    </source>
</evidence>
<feature type="transmembrane region" description="Helical" evidence="4">
    <location>
        <begin position="208"/>
        <end position="228"/>
    </location>
</feature>
<evidence type="ECO:0000313" key="7">
    <source>
        <dbReference type="Proteomes" id="UP000287336"/>
    </source>
</evidence>
<dbReference type="EMBL" id="RZHG01000003">
    <property type="protein sequence ID" value="RUR33934.1"/>
    <property type="molecule type" value="Genomic_DNA"/>
</dbReference>
<feature type="transmembrane region" description="Helical" evidence="4">
    <location>
        <begin position="240"/>
        <end position="262"/>
    </location>
</feature>
<feature type="domain" description="Major facilitator superfamily (MFS) profile" evidence="5">
    <location>
        <begin position="9"/>
        <end position="383"/>
    </location>
</feature>
<dbReference type="Pfam" id="PF07690">
    <property type="entry name" value="MFS_1"/>
    <property type="match status" value="1"/>
</dbReference>
<feature type="transmembrane region" description="Helical" evidence="4">
    <location>
        <begin position="101"/>
        <end position="123"/>
    </location>
</feature>
<gene>
    <name evidence="6" type="ORF">ELY33_01475</name>
</gene>
<dbReference type="Proteomes" id="UP000287336">
    <property type="component" value="Unassembled WGS sequence"/>
</dbReference>
<dbReference type="AlphaFoldDB" id="A0A433KW58"/>
<feature type="transmembrane region" description="Helical" evidence="4">
    <location>
        <begin position="360"/>
        <end position="379"/>
    </location>
</feature>
<keyword evidence="1 4" id="KW-0812">Transmembrane</keyword>
<accession>A0A433KW58</accession>
<feature type="transmembrane region" description="Helical" evidence="4">
    <location>
        <begin position="135"/>
        <end position="156"/>
    </location>
</feature>
<feature type="transmembrane region" description="Helical" evidence="4">
    <location>
        <begin position="162"/>
        <end position="182"/>
    </location>
</feature>
<dbReference type="SUPFAM" id="SSF103473">
    <property type="entry name" value="MFS general substrate transporter"/>
    <property type="match status" value="1"/>
</dbReference>
<dbReference type="InterPro" id="IPR011701">
    <property type="entry name" value="MFS"/>
</dbReference>
<evidence type="ECO:0000256" key="2">
    <source>
        <dbReference type="ARBA" id="ARBA00022989"/>
    </source>
</evidence>
<keyword evidence="3 4" id="KW-0472">Membrane</keyword>
<dbReference type="InterPro" id="IPR020846">
    <property type="entry name" value="MFS_dom"/>
</dbReference>
<feature type="transmembrane region" description="Helical" evidence="4">
    <location>
        <begin position="76"/>
        <end position="95"/>
    </location>
</feature>
<protein>
    <submittedName>
        <fullName evidence="6">MFS transporter</fullName>
    </submittedName>
</protein>
<sequence length="387" mass="40073">MTLSSRFGLTLTLGSAQTLAWASSYYLPAILAVPMARELGLSTNWIFGAFSAALLLTAALGPSVGRWIDRQGGRGVLMASNGVMALGLGMMAMSQGIRSLMLAWLVTGIGMAMGLYDAAFATLGRLLGRQARASITGVTLVAGFASTIGWPLTAWLENEGGWRVACASWAVAHLLIGIPLNFRLPKAASIADVNEADQRAPMPGRPRLTMLLLAYVFAAGWFVSTAMAAHLPRLLQESGASLSVAVAAAALVGPAQVAARMGEFILLRHCHPLVAARVATTLHPLGAALFTAVGMPAAGFALLHGAGNGMMTIASGTLPLALFGPKGFGQRQGLIIAPARASQALAPLLFGLLIEQSGASALWLTALLMLGATLVLLFVRVPRGQGV</sequence>
<evidence type="ECO:0000256" key="4">
    <source>
        <dbReference type="SAM" id="Phobius"/>
    </source>
</evidence>